<dbReference type="GO" id="GO:0005886">
    <property type="term" value="C:plasma membrane"/>
    <property type="evidence" value="ECO:0007669"/>
    <property type="project" value="TreeGrafter"/>
</dbReference>
<evidence type="ECO:0000256" key="1">
    <source>
        <dbReference type="SAM" id="Phobius"/>
    </source>
</evidence>
<dbReference type="Proteomes" id="UP000199391">
    <property type="component" value="Unassembled WGS sequence"/>
</dbReference>
<keyword evidence="1" id="KW-0812">Transmembrane</keyword>
<sequence>MKPILIALGGIFLVLAVLGVFLPLLPTTPFLLLASACFARSSTKLHNWLRNHGSFGRYLRNYEDGHGIPLRAKVIAMAMMWPSMFYSMYRVPLLPVRILLLLIACGVTIYLWRLPTAKPAD</sequence>
<keyword evidence="1" id="KW-0472">Membrane</keyword>
<dbReference type="RefSeq" id="WP_093558353.1">
    <property type="nucleotide sequence ID" value="NZ_FPBO01000029.1"/>
</dbReference>
<organism evidence="2 3">
    <name type="scientific">Pseudoduganella namucuonensis</name>
    <dbReference type="NCBI Taxonomy" id="1035707"/>
    <lineage>
        <taxon>Bacteria</taxon>
        <taxon>Pseudomonadati</taxon>
        <taxon>Pseudomonadota</taxon>
        <taxon>Betaproteobacteria</taxon>
        <taxon>Burkholderiales</taxon>
        <taxon>Oxalobacteraceae</taxon>
        <taxon>Telluria group</taxon>
        <taxon>Pseudoduganella</taxon>
    </lineage>
</organism>
<dbReference type="PANTHER" id="PTHR35813">
    <property type="entry name" value="INNER MEMBRANE PROTEIN YBAN"/>
    <property type="match status" value="1"/>
</dbReference>
<accession>A0A1I7LI34</accession>
<dbReference type="STRING" id="1035707.SAMN05216552_102984"/>
<proteinExistence type="predicted"/>
<dbReference type="Pfam" id="PF04304">
    <property type="entry name" value="DUF454"/>
    <property type="match status" value="1"/>
</dbReference>
<dbReference type="PIRSF" id="PIRSF016789">
    <property type="entry name" value="DUF454"/>
    <property type="match status" value="1"/>
</dbReference>
<dbReference type="EMBL" id="FPBO01000029">
    <property type="protein sequence ID" value="SFV09299.1"/>
    <property type="molecule type" value="Genomic_DNA"/>
</dbReference>
<dbReference type="InterPro" id="IPR007401">
    <property type="entry name" value="DUF454"/>
</dbReference>
<dbReference type="OrthoDB" id="9816293at2"/>
<protein>
    <recommendedName>
        <fullName evidence="4">DUF454 family protein</fullName>
    </recommendedName>
</protein>
<reference evidence="3" key="1">
    <citation type="submission" date="2016-10" db="EMBL/GenBank/DDBJ databases">
        <authorList>
            <person name="Varghese N."/>
            <person name="Submissions S."/>
        </authorList>
    </citation>
    <scope>NUCLEOTIDE SEQUENCE [LARGE SCALE GENOMIC DNA]</scope>
    <source>
        <strain evidence="3">CGMCC 1.11014</strain>
    </source>
</reference>
<evidence type="ECO:0000313" key="2">
    <source>
        <dbReference type="EMBL" id="SFV09299.1"/>
    </source>
</evidence>
<feature type="transmembrane region" description="Helical" evidence="1">
    <location>
        <begin position="94"/>
        <end position="112"/>
    </location>
</feature>
<keyword evidence="1" id="KW-1133">Transmembrane helix</keyword>
<evidence type="ECO:0000313" key="3">
    <source>
        <dbReference type="Proteomes" id="UP000199391"/>
    </source>
</evidence>
<evidence type="ECO:0008006" key="4">
    <source>
        <dbReference type="Google" id="ProtNLM"/>
    </source>
</evidence>
<name>A0A1I7LI34_9BURK</name>
<keyword evidence="3" id="KW-1185">Reference proteome</keyword>
<dbReference type="PANTHER" id="PTHR35813:SF1">
    <property type="entry name" value="INNER MEMBRANE PROTEIN YBAN"/>
    <property type="match status" value="1"/>
</dbReference>
<gene>
    <name evidence="2" type="ORF">SAMN05216552_102984</name>
</gene>
<dbReference type="AlphaFoldDB" id="A0A1I7LI34"/>